<dbReference type="OrthoDB" id="1059173at2759"/>
<feature type="domain" description="DUF4283" evidence="2">
    <location>
        <begin position="40"/>
        <end position="118"/>
    </location>
</feature>
<evidence type="ECO:0008006" key="6">
    <source>
        <dbReference type="Google" id="ProtNLM"/>
    </source>
</evidence>
<sequence>MVRRFSYAEKGKALDLPTAHQPPRRRIRAPEMDTTDLVRQNSLTLIGRLTNPQEQRMWTMIPYISSWWELRGRAVGSDLGNHCFQFRFDYDEDLQKVLDNRPYQYARWMLILQKWEPIISSTFPSQIPFWIQLKGLPLHYWKKELLCNIGRELGDYKEQILTKMTAKIKVEVNGLQPLAKDAVIEFEGGQEAVVTFEYENLGKHCSLCYSLSHEEDLCPEKLQLTDLQEAPTRQAIRESHYPAKVPSPTIYRPFNQRQDRYGRLFGERPSTKRTLIARVTEPVLRNHNLEPPQPRHQHTPDISPPYNRNRLAPPPTIHRQNGREIFRSDTGLGLSGPSRRGNQRNSPPRQVWREKPPNLNDQSVDISTTRGTALVGRNLDTEAFTPVQRTHSEAEIMSSLQEVTVQYANVDDPVERAARLQRVLEGEARGLMADTARSMFTAQVLQQHITADTHLVPTTVIPLVEVCTDVDIRPVSQPLEPSRRPRGRPPTTKPNQAVNPSEAGPSKRKTKQGRISPFLRISPLSRVVMTRTSPVTHNHGTRRSRVTLQRGPSIPATPTATPPTNTMVPAIRRATRKDKADFHSLQDPLP</sequence>
<dbReference type="InterPro" id="IPR025836">
    <property type="entry name" value="Zn_knuckle_CX2CX4HX4C"/>
</dbReference>
<protein>
    <recommendedName>
        <fullName evidence="6">DUF4283 domain-containing protein</fullName>
    </recommendedName>
</protein>
<proteinExistence type="predicted"/>
<dbReference type="EMBL" id="CACVBM020001318">
    <property type="protein sequence ID" value="CAA7045271.1"/>
    <property type="molecule type" value="Genomic_DNA"/>
</dbReference>
<feature type="compositionally biased region" description="Low complexity" evidence="1">
    <location>
        <begin position="556"/>
        <end position="570"/>
    </location>
</feature>
<dbReference type="Proteomes" id="UP000467841">
    <property type="component" value="Unassembled WGS sequence"/>
</dbReference>
<organism evidence="4 5">
    <name type="scientific">Microthlaspi erraticum</name>
    <dbReference type="NCBI Taxonomy" id="1685480"/>
    <lineage>
        <taxon>Eukaryota</taxon>
        <taxon>Viridiplantae</taxon>
        <taxon>Streptophyta</taxon>
        <taxon>Embryophyta</taxon>
        <taxon>Tracheophyta</taxon>
        <taxon>Spermatophyta</taxon>
        <taxon>Magnoliopsida</taxon>
        <taxon>eudicotyledons</taxon>
        <taxon>Gunneridae</taxon>
        <taxon>Pentapetalae</taxon>
        <taxon>rosids</taxon>
        <taxon>malvids</taxon>
        <taxon>Brassicales</taxon>
        <taxon>Brassicaceae</taxon>
        <taxon>Coluteocarpeae</taxon>
        <taxon>Microthlaspi</taxon>
    </lineage>
</organism>
<accession>A0A6D2KAX4</accession>
<dbReference type="PANTHER" id="PTHR31286">
    <property type="entry name" value="GLYCINE-RICH CELL WALL STRUCTURAL PROTEIN 1.8-LIKE"/>
    <property type="match status" value="1"/>
</dbReference>
<dbReference type="PANTHER" id="PTHR31286:SF163">
    <property type="entry name" value="ZINC KNUCKLE CX2CX4HX4C DOMAIN-CONTAINING PROTEIN"/>
    <property type="match status" value="1"/>
</dbReference>
<dbReference type="InterPro" id="IPR040256">
    <property type="entry name" value="At4g02000-like"/>
</dbReference>
<reference evidence="4" key="1">
    <citation type="submission" date="2020-01" db="EMBL/GenBank/DDBJ databases">
        <authorList>
            <person name="Mishra B."/>
        </authorList>
    </citation>
    <scope>NUCLEOTIDE SEQUENCE [LARGE SCALE GENOMIC DNA]</scope>
</reference>
<feature type="domain" description="Zinc knuckle CX2CX4HX4C" evidence="3">
    <location>
        <begin position="176"/>
        <end position="219"/>
    </location>
</feature>
<feature type="region of interest" description="Disordered" evidence="1">
    <location>
        <begin position="475"/>
        <end position="590"/>
    </location>
</feature>
<keyword evidence="5" id="KW-1185">Reference proteome</keyword>
<evidence type="ECO:0000313" key="5">
    <source>
        <dbReference type="Proteomes" id="UP000467841"/>
    </source>
</evidence>
<name>A0A6D2KAX4_9BRAS</name>
<dbReference type="AlphaFoldDB" id="A0A6D2KAX4"/>
<gene>
    <name evidence="4" type="ORF">MERR_LOCUS32506</name>
</gene>
<evidence type="ECO:0000259" key="2">
    <source>
        <dbReference type="Pfam" id="PF14111"/>
    </source>
</evidence>
<feature type="region of interest" description="Disordered" evidence="1">
    <location>
        <begin position="280"/>
        <end position="364"/>
    </location>
</feature>
<dbReference type="Pfam" id="PF14111">
    <property type="entry name" value="DUF4283"/>
    <property type="match status" value="1"/>
</dbReference>
<evidence type="ECO:0000259" key="3">
    <source>
        <dbReference type="Pfam" id="PF14392"/>
    </source>
</evidence>
<evidence type="ECO:0000256" key="1">
    <source>
        <dbReference type="SAM" id="MobiDB-lite"/>
    </source>
</evidence>
<dbReference type="Pfam" id="PF14392">
    <property type="entry name" value="zf-CCHC_4"/>
    <property type="match status" value="1"/>
</dbReference>
<dbReference type="InterPro" id="IPR025558">
    <property type="entry name" value="DUF4283"/>
</dbReference>
<evidence type="ECO:0000313" key="4">
    <source>
        <dbReference type="EMBL" id="CAA7045271.1"/>
    </source>
</evidence>
<comment type="caution">
    <text evidence="4">The sequence shown here is derived from an EMBL/GenBank/DDBJ whole genome shotgun (WGS) entry which is preliminary data.</text>
</comment>